<feature type="transmembrane region" description="Helical" evidence="14">
    <location>
        <begin position="239"/>
        <end position="256"/>
    </location>
</feature>
<evidence type="ECO:0000256" key="13">
    <source>
        <dbReference type="RuleBase" id="RU362091"/>
    </source>
</evidence>
<dbReference type="NCBIfam" id="TIGR00813">
    <property type="entry name" value="sss"/>
    <property type="match status" value="1"/>
</dbReference>
<evidence type="ECO:0000256" key="14">
    <source>
        <dbReference type="SAM" id="Phobius"/>
    </source>
</evidence>
<feature type="transmembrane region" description="Helical" evidence="14">
    <location>
        <begin position="153"/>
        <end position="174"/>
    </location>
</feature>
<comment type="caution">
    <text evidence="15">The sequence shown here is derived from an EMBL/GenBank/DDBJ whole genome shotgun (WGS) entry which is preliminary data.</text>
</comment>
<feature type="transmembrane region" description="Helical" evidence="14">
    <location>
        <begin position="276"/>
        <end position="302"/>
    </location>
</feature>
<dbReference type="Proteomes" id="UP000198287">
    <property type="component" value="Unassembled WGS sequence"/>
</dbReference>
<keyword evidence="16" id="KW-1185">Reference proteome</keyword>
<dbReference type="PANTHER" id="PTHR42985">
    <property type="entry name" value="SODIUM-COUPLED MONOCARBOXYLATE TRANSPORTER"/>
    <property type="match status" value="1"/>
</dbReference>
<keyword evidence="10" id="KW-0325">Glycoprotein</keyword>
<evidence type="ECO:0000256" key="11">
    <source>
        <dbReference type="ARBA" id="ARBA00023201"/>
    </source>
</evidence>
<feature type="transmembrane region" description="Helical" evidence="14">
    <location>
        <begin position="440"/>
        <end position="461"/>
    </location>
</feature>
<organism evidence="15 16">
    <name type="scientific">Folsomia candida</name>
    <name type="common">Springtail</name>
    <dbReference type="NCBI Taxonomy" id="158441"/>
    <lineage>
        <taxon>Eukaryota</taxon>
        <taxon>Metazoa</taxon>
        <taxon>Ecdysozoa</taxon>
        <taxon>Arthropoda</taxon>
        <taxon>Hexapoda</taxon>
        <taxon>Collembola</taxon>
        <taxon>Entomobryomorpha</taxon>
        <taxon>Isotomoidea</taxon>
        <taxon>Isotomidae</taxon>
        <taxon>Proisotominae</taxon>
        <taxon>Folsomia</taxon>
    </lineage>
</organism>
<evidence type="ECO:0000256" key="12">
    <source>
        <dbReference type="ARBA" id="ARBA00036099"/>
    </source>
</evidence>
<name>A0A226D7Y5_FOLCA</name>
<gene>
    <name evidence="15" type="ORF">Fcan01_24296</name>
</gene>
<protein>
    <submittedName>
        <fullName evidence="15">Sodium-coupled monocarboxylate transporter 2</fullName>
    </submittedName>
</protein>
<feature type="transmembrane region" description="Helical" evidence="14">
    <location>
        <begin position="82"/>
        <end position="104"/>
    </location>
</feature>
<dbReference type="PROSITE" id="PS50283">
    <property type="entry name" value="NA_SOLUT_SYMP_3"/>
    <property type="match status" value="1"/>
</dbReference>
<keyword evidence="9 14" id="KW-0472">Membrane</keyword>
<evidence type="ECO:0000313" key="15">
    <source>
        <dbReference type="EMBL" id="OXA40988.1"/>
    </source>
</evidence>
<dbReference type="EMBL" id="LNIX01000031">
    <property type="protein sequence ID" value="OXA40988.1"/>
    <property type="molecule type" value="Genomic_DNA"/>
</dbReference>
<dbReference type="GO" id="GO:0015075">
    <property type="term" value="F:monoatomic ion transmembrane transporter activity"/>
    <property type="evidence" value="ECO:0007669"/>
    <property type="project" value="UniProtKB-ARBA"/>
</dbReference>
<evidence type="ECO:0000256" key="2">
    <source>
        <dbReference type="ARBA" id="ARBA00006434"/>
    </source>
</evidence>
<feature type="transmembrane region" description="Helical" evidence="14">
    <location>
        <begin position="13"/>
        <end position="32"/>
    </location>
</feature>
<evidence type="ECO:0000256" key="8">
    <source>
        <dbReference type="ARBA" id="ARBA00023065"/>
    </source>
</evidence>
<feature type="transmembrane region" description="Helical" evidence="14">
    <location>
        <begin position="383"/>
        <end position="402"/>
    </location>
</feature>
<comment type="catalytic activity">
    <reaction evidence="12">
        <text>iodide(out) + 2 Na(+)(out) = iodide(in) + 2 Na(+)(in)</text>
        <dbReference type="Rhea" id="RHEA:71207"/>
        <dbReference type="ChEBI" id="CHEBI:16382"/>
        <dbReference type="ChEBI" id="CHEBI:29101"/>
    </reaction>
</comment>
<keyword evidence="8" id="KW-0406">Ion transport</keyword>
<dbReference type="InterPro" id="IPR001734">
    <property type="entry name" value="Na/solute_symporter"/>
</dbReference>
<keyword evidence="7" id="KW-0915">Sodium</keyword>
<dbReference type="GO" id="GO:0015293">
    <property type="term" value="F:symporter activity"/>
    <property type="evidence" value="ECO:0007669"/>
    <property type="project" value="TreeGrafter"/>
</dbReference>
<reference evidence="15 16" key="1">
    <citation type="submission" date="2015-12" db="EMBL/GenBank/DDBJ databases">
        <title>The genome of Folsomia candida.</title>
        <authorList>
            <person name="Faddeeva A."/>
            <person name="Derks M.F."/>
            <person name="Anvar Y."/>
            <person name="Smit S."/>
            <person name="Van Straalen N."/>
            <person name="Roelofs D."/>
        </authorList>
    </citation>
    <scope>NUCLEOTIDE SEQUENCE [LARGE SCALE GENOMIC DNA]</scope>
    <source>
        <strain evidence="15 16">VU population</strain>
        <tissue evidence="15">Whole body</tissue>
    </source>
</reference>
<evidence type="ECO:0000256" key="1">
    <source>
        <dbReference type="ARBA" id="ARBA00004651"/>
    </source>
</evidence>
<dbReference type="Gene3D" id="1.20.1730.10">
    <property type="entry name" value="Sodium/glucose cotransporter"/>
    <property type="match status" value="1"/>
</dbReference>
<feature type="transmembrane region" description="Helical" evidence="14">
    <location>
        <begin position="127"/>
        <end position="147"/>
    </location>
</feature>
<dbReference type="GO" id="GO:0005886">
    <property type="term" value="C:plasma membrane"/>
    <property type="evidence" value="ECO:0007669"/>
    <property type="project" value="UniProtKB-SubCell"/>
</dbReference>
<keyword evidence="4" id="KW-1003">Cell membrane</keyword>
<dbReference type="GO" id="GO:0098660">
    <property type="term" value="P:inorganic ion transmembrane transport"/>
    <property type="evidence" value="ECO:0007669"/>
    <property type="project" value="UniProtKB-ARBA"/>
</dbReference>
<dbReference type="GO" id="GO:0006814">
    <property type="term" value="P:sodium ion transport"/>
    <property type="evidence" value="ECO:0007669"/>
    <property type="project" value="UniProtKB-KW"/>
</dbReference>
<dbReference type="PANTHER" id="PTHR42985:SF40">
    <property type="entry name" value="LD47995P-RELATED"/>
    <property type="match status" value="1"/>
</dbReference>
<comment type="subcellular location">
    <subcellularLocation>
        <location evidence="1">Cell membrane</location>
        <topology evidence="1">Multi-pass membrane protein</topology>
    </subcellularLocation>
</comment>
<keyword evidence="6 14" id="KW-1133">Transmembrane helix</keyword>
<comment type="similarity">
    <text evidence="2 13">Belongs to the sodium:solute symporter (SSF) (TC 2.A.21) family.</text>
</comment>
<evidence type="ECO:0000313" key="16">
    <source>
        <dbReference type="Proteomes" id="UP000198287"/>
    </source>
</evidence>
<proteinExistence type="inferred from homology"/>
<evidence type="ECO:0000256" key="7">
    <source>
        <dbReference type="ARBA" id="ARBA00023053"/>
    </source>
</evidence>
<dbReference type="PROSITE" id="PS00457">
    <property type="entry name" value="NA_SOLUT_SYMP_2"/>
    <property type="match status" value="1"/>
</dbReference>
<feature type="transmembrane region" description="Helical" evidence="14">
    <location>
        <begin position="408"/>
        <end position="433"/>
    </location>
</feature>
<accession>A0A226D7Y5</accession>
<dbReference type="Pfam" id="PF00474">
    <property type="entry name" value="SSF"/>
    <property type="match status" value="1"/>
</dbReference>
<sequence length="581" mass="63368">MWLGGDLFHWFDWVVVAATLGASLAIGIYYALKGNKSNEDLLVGGRNMAVLPVAASVMATYISAITVLGYPAEVYSFGGQIIIHNIVSAIGVACSAFIFVPYFYKMKLTSINEYLEHRFDSTLVRKLASFTFILQQITLSSVILYAPSLALEAFLSFPVWLSILSVGLCSTIYTSVGGLKAVVFTDLFQSVMMVVGMVAIVIKGFSSVGGVGEAFRRANNGGRLNFIDTTFDPFMRHNIWNFLLGSTFYAVLQPAVQQLQVQRYCSMPTLAKAKSVILCSVPFKLLTIGLCLLSGISIFAMYDGCDPFKLNKIKKVDQIVPYFVVEEMASIPGMLGLFTACILSAVLSSVSSALNSLAAVTWEDFLKGRKLFAEMTPTSQANTTRVIGFLYGVLIIMLAFLAQNLGALYSATYAAFGATAGAIYGVFIVGMVFPKANAKGATIGLVIGLGSMMLLSLTAFAKKKTLPHLPTSIDQCPQGNITMIKSRTEPIEEMDRVLDMYLEKGNAEIKKSKNRPARVATPKLICRLQQEYQNKLWISDGNLGYKLKIAKLSLHDIKPTKLGVKSYKATPAPKYNQGQQK</sequence>
<keyword evidence="11" id="KW-0739">Sodium transport</keyword>
<evidence type="ECO:0000256" key="10">
    <source>
        <dbReference type="ARBA" id="ARBA00023180"/>
    </source>
</evidence>
<evidence type="ECO:0000256" key="9">
    <source>
        <dbReference type="ARBA" id="ARBA00023136"/>
    </source>
</evidence>
<feature type="transmembrane region" description="Helical" evidence="14">
    <location>
        <begin position="48"/>
        <end position="70"/>
    </location>
</feature>
<dbReference type="CDD" id="cd11492">
    <property type="entry name" value="SLC5sbd_NIS-SMVT"/>
    <property type="match status" value="1"/>
</dbReference>
<dbReference type="InterPro" id="IPR038377">
    <property type="entry name" value="Na/Glc_symporter_sf"/>
</dbReference>
<evidence type="ECO:0000256" key="6">
    <source>
        <dbReference type="ARBA" id="ARBA00022989"/>
    </source>
</evidence>
<dbReference type="OMA" id="VYFAWKG"/>
<dbReference type="AlphaFoldDB" id="A0A226D7Y5"/>
<feature type="transmembrane region" description="Helical" evidence="14">
    <location>
        <begin position="337"/>
        <end position="362"/>
    </location>
</feature>
<dbReference type="InterPro" id="IPR051163">
    <property type="entry name" value="Sodium:Solute_Symporter_SSF"/>
</dbReference>
<keyword evidence="3" id="KW-0813">Transport</keyword>
<dbReference type="OrthoDB" id="6132759at2759"/>
<dbReference type="InterPro" id="IPR018212">
    <property type="entry name" value="Na/solute_symporter_CS"/>
</dbReference>
<feature type="transmembrane region" description="Helical" evidence="14">
    <location>
        <begin position="181"/>
        <end position="202"/>
    </location>
</feature>
<evidence type="ECO:0000256" key="4">
    <source>
        <dbReference type="ARBA" id="ARBA00022475"/>
    </source>
</evidence>
<evidence type="ECO:0000256" key="3">
    <source>
        <dbReference type="ARBA" id="ARBA00022448"/>
    </source>
</evidence>
<evidence type="ECO:0000256" key="5">
    <source>
        <dbReference type="ARBA" id="ARBA00022692"/>
    </source>
</evidence>
<keyword evidence="5 14" id="KW-0812">Transmembrane</keyword>